<reference evidence="2" key="1">
    <citation type="submission" date="2016-04" db="EMBL/GenBank/DDBJ databases">
        <authorList>
            <person name="Nguyen H.D."/>
            <person name="Samba Siva P."/>
            <person name="Cullis J."/>
            <person name="Levesque C.A."/>
            <person name="Hambleton S."/>
        </authorList>
    </citation>
    <scope>NUCLEOTIDE SEQUENCE</scope>
    <source>
        <strain evidence="2">DAOMC 236416</strain>
    </source>
</reference>
<feature type="compositionally biased region" description="Low complexity" evidence="1">
    <location>
        <begin position="242"/>
        <end position="252"/>
    </location>
</feature>
<organism evidence="2 3">
    <name type="scientific">Tilletia indica</name>
    <dbReference type="NCBI Taxonomy" id="43049"/>
    <lineage>
        <taxon>Eukaryota</taxon>
        <taxon>Fungi</taxon>
        <taxon>Dikarya</taxon>
        <taxon>Basidiomycota</taxon>
        <taxon>Ustilaginomycotina</taxon>
        <taxon>Exobasidiomycetes</taxon>
        <taxon>Tilletiales</taxon>
        <taxon>Tilletiaceae</taxon>
        <taxon>Tilletia</taxon>
    </lineage>
</organism>
<feature type="region of interest" description="Disordered" evidence="1">
    <location>
        <begin position="65"/>
        <end position="130"/>
    </location>
</feature>
<dbReference type="SMART" id="SM00671">
    <property type="entry name" value="SEL1"/>
    <property type="match status" value="3"/>
</dbReference>
<dbReference type="AlphaFoldDB" id="A0A177TLL8"/>
<dbReference type="GO" id="GO:0032153">
    <property type="term" value="C:cell division site"/>
    <property type="evidence" value="ECO:0007669"/>
    <property type="project" value="TreeGrafter"/>
</dbReference>
<dbReference type="Gene3D" id="1.25.40.10">
    <property type="entry name" value="Tetratricopeptide repeat domain"/>
    <property type="match status" value="1"/>
</dbReference>
<name>A0A177TLL8_9BASI</name>
<feature type="compositionally biased region" description="Polar residues" evidence="1">
    <location>
        <begin position="91"/>
        <end position="107"/>
    </location>
</feature>
<dbReference type="GO" id="GO:0010972">
    <property type="term" value="P:negative regulation of G2/M transition of mitotic cell cycle"/>
    <property type="evidence" value="ECO:0007669"/>
    <property type="project" value="TreeGrafter"/>
</dbReference>
<dbReference type="PANTHER" id="PTHR43628:SF1">
    <property type="entry name" value="CHITIN SYNTHASE REGULATORY FACTOR 2-RELATED"/>
    <property type="match status" value="1"/>
</dbReference>
<dbReference type="Proteomes" id="UP000077521">
    <property type="component" value="Unassembled WGS sequence"/>
</dbReference>
<feature type="compositionally biased region" description="Polar residues" evidence="1">
    <location>
        <begin position="487"/>
        <end position="510"/>
    </location>
</feature>
<dbReference type="Pfam" id="PF08238">
    <property type="entry name" value="Sel1"/>
    <property type="match status" value="3"/>
</dbReference>
<evidence type="ECO:0000256" key="1">
    <source>
        <dbReference type="SAM" id="MobiDB-lite"/>
    </source>
</evidence>
<feature type="region of interest" description="Disordered" evidence="1">
    <location>
        <begin position="372"/>
        <end position="409"/>
    </location>
</feature>
<dbReference type="SUPFAM" id="SSF81901">
    <property type="entry name" value="HCP-like"/>
    <property type="match status" value="1"/>
</dbReference>
<feature type="compositionally biased region" description="Polar residues" evidence="1">
    <location>
        <begin position="324"/>
        <end position="334"/>
    </location>
</feature>
<accession>A0A177TLL8</accession>
<keyword evidence="3" id="KW-1185">Reference proteome</keyword>
<feature type="region of interest" description="Disordered" evidence="1">
    <location>
        <begin position="435"/>
        <end position="543"/>
    </location>
</feature>
<reference evidence="2" key="2">
    <citation type="journal article" date="2019" name="IMA Fungus">
        <title>Genome sequencing and comparison of five Tilletia species to identify candidate genes for the detection of regulated species infecting wheat.</title>
        <authorList>
            <person name="Nguyen H.D.T."/>
            <person name="Sultana T."/>
            <person name="Kesanakurti P."/>
            <person name="Hambleton S."/>
        </authorList>
    </citation>
    <scope>NUCLEOTIDE SEQUENCE</scope>
    <source>
        <strain evidence="2">DAOMC 236416</strain>
    </source>
</reference>
<evidence type="ECO:0000313" key="3">
    <source>
        <dbReference type="Proteomes" id="UP000077521"/>
    </source>
</evidence>
<feature type="compositionally biased region" description="Polar residues" evidence="1">
    <location>
        <begin position="384"/>
        <end position="402"/>
    </location>
</feature>
<feature type="region of interest" description="Disordered" evidence="1">
    <location>
        <begin position="226"/>
        <end position="252"/>
    </location>
</feature>
<feature type="region of interest" description="Disordered" evidence="1">
    <location>
        <begin position="169"/>
        <end position="203"/>
    </location>
</feature>
<sequence length="724" mass="78575">MYHPQHADGGPGRSNGSQYPQTGPTPSSSTQTSFHRAPVQHQHLMTHTYPSPDGPLSPLDALVRSGKQARRDAHNSNGRGVLSQDLLTRAHSLSRSTSVRTAHPTNVSEEHDFQESGRVGGPSSYRSRRMDNLGVTGTTALVRKDSVDTVRSSEFGEEGRWAKAWTRRPDDEESIFDDGSSQWDAESYRSSDDIGWTGQKPISEEEEYSQAQAALKNSAVLVDRSAGTNDRNSMLRHDLYGPSSRSLSIPQSSGPLGPATLLNQAIVSQNVGLSQHTEAYSISSDASSVRSPRGHPAGRLPPPPPPAGEGVASSSRPISGAYQDPNQPYGQPNASERDWTASLGKHRAAVLAAHDGRASLVSDLDVETLRLDDSSSRRSSTSTIALTTQTPSGLAPTGPTQRRSGESWRGRFSGEIQRTNAANVIANYEQHERVLREHERSGHPAPIVGEGYTPNGSGPPIQRSTIQAPAEAHRAEPTATHSRLAESRSQATISSSNSFAHTTDHSQSLHSGPANGNGIQRPQHQQNVRQQPSVVSLSKPAPKPISTAEELLSRGIEYHEAGDLSRSVFYFERSAKVEGGCVVGMCMYGMALREGWGAKKDQRRGFEWIQAAATRAGEVLKVNQPRTEAEINALKSELKLSVYELGKCYCYGWGIKMDKHMALEYFELAAKLGDADAQAEAGALYATGKGCKKDLKKAARYYRMAEAQGYDTVGLSWIHKEKYL</sequence>
<dbReference type="InterPro" id="IPR006597">
    <property type="entry name" value="Sel1-like"/>
</dbReference>
<dbReference type="InterPro" id="IPR011990">
    <property type="entry name" value="TPR-like_helical_dom_sf"/>
</dbReference>
<evidence type="ECO:0008006" key="4">
    <source>
        <dbReference type="Google" id="ProtNLM"/>
    </source>
</evidence>
<comment type="caution">
    <text evidence="2">The sequence shown here is derived from an EMBL/GenBank/DDBJ whole genome shotgun (WGS) entry which is preliminary data.</text>
</comment>
<protein>
    <recommendedName>
        <fullName evidence="4">HCP-like protein</fullName>
    </recommendedName>
</protein>
<dbReference type="InterPro" id="IPR052945">
    <property type="entry name" value="Mitotic_Regulator"/>
</dbReference>
<evidence type="ECO:0000313" key="2">
    <source>
        <dbReference type="EMBL" id="KAE8256273.1"/>
    </source>
</evidence>
<dbReference type="PANTHER" id="PTHR43628">
    <property type="entry name" value="ACTIVATOR OF C KINASE PROTEIN 1-RELATED"/>
    <property type="match status" value="1"/>
</dbReference>
<feature type="compositionally biased region" description="Low complexity" evidence="1">
    <location>
        <begin position="520"/>
        <end position="532"/>
    </location>
</feature>
<feature type="region of interest" description="Disordered" evidence="1">
    <location>
        <begin position="282"/>
        <end position="337"/>
    </location>
</feature>
<proteinExistence type="predicted"/>
<feature type="region of interest" description="Disordered" evidence="1">
    <location>
        <begin position="1"/>
        <end position="37"/>
    </location>
</feature>
<gene>
    <name evidence="2" type="ORF">A4X13_0g2747</name>
</gene>
<feature type="compositionally biased region" description="Low complexity" evidence="1">
    <location>
        <begin position="17"/>
        <end position="33"/>
    </location>
</feature>
<dbReference type="EMBL" id="LWDF02000138">
    <property type="protein sequence ID" value="KAE8256273.1"/>
    <property type="molecule type" value="Genomic_DNA"/>
</dbReference>